<dbReference type="AlphaFoldDB" id="W1NT62"/>
<dbReference type="EMBL" id="KI394858">
    <property type="protein sequence ID" value="ERN00502.1"/>
    <property type="molecule type" value="Genomic_DNA"/>
</dbReference>
<name>W1NT62_AMBTC</name>
<reference evidence="2" key="1">
    <citation type="journal article" date="2013" name="Science">
        <title>The Amborella genome and the evolution of flowering plants.</title>
        <authorList>
            <consortium name="Amborella Genome Project"/>
        </authorList>
    </citation>
    <scope>NUCLEOTIDE SEQUENCE [LARGE SCALE GENOMIC DNA]</scope>
</reference>
<dbReference type="HOGENOM" id="CLU_143093_0_0_1"/>
<accession>W1NT62</accession>
<dbReference type="Gramene" id="ERN00502">
    <property type="protein sequence ID" value="ERN00502"/>
    <property type="gene ID" value="AMTR_s00102p00021700"/>
</dbReference>
<sequence>MFDAISNGAGDFLTALKSCFVHVSCSSDSGLVLMDQSQLEVVSSDVSNVCSITRYQSEAHGGLELGTGWTSVGAIENGARFLPLLAAHSVTEVPSVCCLRTFDRALTAVGRNARAFLYGKCFEVRRSILPLGAFGPTGAMLGFGGG</sequence>
<proteinExistence type="predicted"/>
<gene>
    <name evidence="1" type="ORF">AMTR_s00102p00021700</name>
</gene>
<dbReference type="Proteomes" id="UP000017836">
    <property type="component" value="Unassembled WGS sequence"/>
</dbReference>
<keyword evidence="2" id="KW-1185">Reference proteome</keyword>
<evidence type="ECO:0000313" key="2">
    <source>
        <dbReference type="Proteomes" id="UP000017836"/>
    </source>
</evidence>
<evidence type="ECO:0000313" key="1">
    <source>
        <dbReference type="EMBL" id="ERN00502.1"/>
    </source>
</evidence>
<protein>
    <submittedName>
        <fullName evidence="1">Uncharacterized protein</fullName>
    </submittedName>
</protein>
<organism evidence="1 2">
    <name type="scientific">Amborella trichopoda</name>
    <dbReference type="NCBI Taxonomy" id="13333"/>
    <lineage>
        <taxon>Eukaryota</taxon>
        <taxon>Viridiplantae</taxon>
        <taxon>Streptophyta</taxon>
        <taxon>Embryophyta</taxon>
        <taxon>Tracheophyta</taxon>
        <taxon>Spermatophyta</taxon>
        <taxon>Magnoliopsida</taxon>
        <taxon>Amborellales</taxon>
        <taxon>Amborellaceae</taxon>
        <taxon>Amborella</taxon>
    </lineage>
</organism>